<keyword evidence="2" id="KW-1185">Reference proteome</keyword>
<protein>
    <submittedName>
        <fullName evidence="1">Uncharacterized protein</fullName>
    </submittedName>
</protein>
<gene>
    <name evidence="1" type="ordered locus">Fleli_1201</name>
</gene>
<accession>I4AI53</accession>
<sequence length="225" mass="27027">MNRSNNYDKFELKWSISILKKRSKDGSEYWHFLRYKEETESFEGFFNLLKSGDKYITANYIINGNDFTQYLNIYSYHYRLDQPTSNYNLLTFAFNNTKLVKGENIKDKVNLPFQKFAIKQILGENIVYQDVADLYSKKYISEEEFENIVQNVLKSENEDITFYCCCVCADRECGYCSMQITKEEESVRWKIPINYHRPYIFERQEYENAFADFKEFVDNIKQKKA</sequence>
<organism evidence="1 2">
    <name type="scientific">Bernardetia litoralis (strain ATCC 23117 / DSM 6794 / NBRC 15988 / NCIMB 1366 / Fx l1 / Sio-4)</name>
    <name type="common">Flexibacter litoralis</name>
    <dbReference type="NCBI Taxonomy" id="880071"/>
    <lineage>
        <taxon>Bacteria</taxon>
        <taxon>Pseudomonadati</taxon>
        <taxon>Bacteroidota</taxon>
        <taxon>Cytophagia</taxon>
        <taxon>Cytophagales</taxon>
        <taxon>Bernardetiaceae</taxon>
        <taxon>Bernardetia</taxon>
    </lineage>
</organism>
<reference evidence="2" key="1">
    <citation type="submission" date="2012-06" db="EMBL/GenBank/DDBJ databases">
        <title>The complete genome of Flexibacter litoralis DSM 6794.</title>
        <authorList>
            <person name="Lucas S."/>
            <person name="Copeland A."/>
            <person name="Lapidus A."/>
            <person name="Glavina del Rio T."/>
            <person name="Dalin E."/>
            <person name="Tice H."/>
            <person name="Bruce D."/>
            <person name="Goodwin L."/>
            <person name="Pitluck S."/>
            <person name="Peters L."/>
            <person name="Ovchinnikova G."/>
            <person name="Lu M."/>
            <person name="Kyrpides N."/>
            <person name="Mavromatis K."/>
            <person name="Ivanova N."/>
            <person name="Brettin T."/>
            <person name="Detter J.C."/>
            <person name="Han C."/>
            <person name="Larimer F."/>
            <person name="Land M."/>
            <person name="Hauser L."/>
            <person name="Markowitz V."/>
            <person name="Cheng J.-F."/>
            <person name="Hugenholtz P."/>
            <person name="Woyke T."/>
            <person name="Wu D."/>
            <person name="Spring S."/>
            <person name="Lang E."/>
            <person name="Kopitz M."/>
            <person name="Brambilla E."/>
            <person name="Klenk H.-P."/>
            <person name="Eisen J.A."/>
        </authorList>
    </citation>
    <scope>NUCLEOTIDE SEQUENCE [LARGE SCALE GENOMIC DNA]</scope>
    <source>
        <strain evidence="2">ATCC 23117 / DSM 6794 / NBRC 15988 / NCIMB 1366 / Sio-4</strain>
    </source>
</reference>
<dbReference type="AlphaFoldDB" id="I4AI53"/>
<evidence type="ECO:0000313" key="2">
    <source>
        <dbReference type="Proteomes" id="UP000006054"/>
    </source>
</evidence>
<evidence type="ECO:0000313" key="1">
    <source>
        <dbReference type="EMBL" id="AFM03638.1"/>
    </source>
</evidence>
<dbReference type="OrthoDB" id="342114at2"/>
<dbReference type="EMBL" id="CP003345">
    <property type="protein sequence ID" value="AFM03638.1"/>
    <property type="molecule type" value="Genomic_DNA"/>
</dbReference>
<proteinExistence type="predicted"/>
<dbReference type="Proteomes" id="UP000006054">
    <property type="component" value="Chromosome"/>
</dbReference>
<dbReference type="RefSeq" id="WP_014797095.1">
    <property type="nucleotide sequence ID" value="NC_018018.1"/>
</dbReference>
<dbReference type="KEGG" id="fli:Fleli_1201"/>
<dbReference type="HOGENOM" id="CLU_1228425_0_0_10"/>
<name>I4AI53_BERLS</name>